<proteinExistence type="predicted"/>
<accession>A0A653D7M1</accession>
<gene>
    <name evidence="1" type="ORF">CALMAC_LOCUS15153</name>
</gene>
<sequence length="45" mass="5180">MQNIYELDQSAIVGTHVKFFGRFSVVSRPLTAIFSRHGERRRNSA</sequence>
<protein>
    <submittedName>
        <fullName evidence="1">Uncharacterized protein</fullName>
    </submittedName>
</protein>
<dbReference type="Proteomes" id="UP000410492">
    <property type="component" value="Unassembled WGS sequence"/>
</dbReference>
<dbReference type="EMBL" id="CAACVG010010612">
    <property type="protein sequence ID" value="VEN56189.1"/>
    <property type="molecule type" value="Genomic_DNA"/>
</dbReference>
<organism evidence="1 2">
    <name type="scientific">Callosobruchus maculatus</name>
    <name type="common">Southern cowpea weevil</name>
    <name type="synonym">Pulse bruchid</name>
    <dbReference type="NCBI Taxonomy" id="64391"/>
    <lineage>
        <taxon>Eukaryota</taxon>
        <taxon>Metazoa</taxon>
        <taxon>Ecdysozoa</taxon>
        <taxon>Arthropoda</taxon>
        <taxon>Hexapoda</taxon>
        <taxon>Insecta</taxon>
        <taxon>Pterygota</taxon>
        <taxon>Neoptera</taxon>
        <taxon>Endopterygota</taxon>
        <taxon>Coleoptera</taxon>
        <taxon>Polyphaga</taxon>
        <taxon>Cucujiformia</taxon>
        <taxon>Chrysomeloidea</taxon>
        <taxon>Chrysomelidae</taxon>
        <taxon>Bruchinae</taxon>
        <taxon>Bruchini</taxon>
        <taxon>Callosobruchus</taxon>
    </lineage>
</organism>
<keyword evidence="2" id="KW-1185">Reference proteome</keyword>
<dbReference type="OrthoDB" id="10399565at2759"/>
<evidence type="ECO:0000313" key="1">
    <source>
        <dbReference type="EMBL" id="VEN56189.1"/>
    </source>
</evidence>
<name>A0A653D7M1_CALMS</name>
<evidence type="ECO:0000313" key="2">
    <source>
        <dbReference type="Proteomes" id="UP000410492"/>
    </source>
</evidence>
<dbReference type="AlphaFoldDB" id="A0A653D7M1"/>
<reference evidence="1 2" key="1">
    <citation type="submission" date="2019-01" db="EMBL/GenBank/DDBJ databases">
        <authorList>
            <person name="Sayadi A."/>
        </authorList>
    </citation>
    <scope>NUCLEOTIDE SEQUENCE [LARGE SCALE GENOMIC DNA]</scope>
</reference>